<dbReference type="PANTHER" id="PTHR43394">
    <property type="entry name" value="ATP-DEPENDENT PERMEASE MDL1, MITOCHONDRIAL"/>
    <property type="match status" value="1"/>
</dbReference>
<dbReference type="Pfam" id="PF00005">
    <property type="entry name" value="ABC_tran"/>
    <property type="match status" value="1"/>
</dbReference>
<feature type="transmembrane region" description="Helical" evidence="7">
    <location>
        <begin position="61"/>
        <end position="79"/>
    </location>
</feature>
<dbReference type="GO" id="GO:0016887">
    <property type="term" value="F:ATP hydrolysis activity"/>
    <property type="evidence" value="ECO:0007669"/>
    <property type="project" value="InterPro"/>
</dbReference>
<dbReference type="InterPro" id="IPR017871">
    <property type="entry name" value="ABC_transporter-like_CS"/>
</dbReference>
<evidence type="ECO:0000256" key="5">
    <source>
        <dbReference type="ARBA" id="ARBA00022989"/>
    </source>
</evidence>
<evidence type="ECO:0000256" key="7">
    <source>
        <dbReference type="SAM" id="Phobius"/>
    </source>
</evidence>
<feature type="domain" description="ABC transporter" evidence="8">
    <location>
        <begin position="343"/>
        <end position="575"/>
    </location>
</feature>
<comment type="subcellular location">
    <subcellularLocation>
        <location evidence="1">Cell membrane</location>
        <topology evidence="1">Multi-pass membrane protein</topology>
    </subcellularLocation>
</comment>
<evidence type="ECO:0000256" key="1">
    <source>
        <dbReference type="ARBA" id="ARBA00004651"/>
    </source>
</evidence>
<evidence type="ECO:0000259" key="9">
    <source>
        <dbReference type="PROSITE" id="PS50929"/>
    </source>
</evidence>
<dbReference type="SUPFAM" id="SSF52540">
    <property type="entry name" value="P-loop containing nucleoside triphosphate hydrolases"/>
    <property type="match status" value="1"/>
</dbReference>
<dbReference type="GO" id="GO:0015421">
    <property type="term" value="F:ABC-type oligopeptide transporter activity"/>
    <property type="evidence" value="ECO:0007669"/>
    <property type="project" value="TreeGrafter"/>
</dbReference>
<dbReference type="AlphaFoldDB" id="A0A4V3GL02"/>
<evidence type="ECO:0000256" key="2">
    <source>
        <dbReference type="ARBA" id="ARBA00022692"/>
    </source>
</evidence>
<dbReference type="InterPro" id="IPR003593">
    <property type="entry name" value="AAA+_ATPase"/>
</dbReference>
<evidence type="ECO:0000313" key="11">
    <source>
        <dbReference type="Proteomes" id="UP000294498"/>
    </source>
</evidence>
<feature type="transmembrane region" description="Helical" evidence="7">
    <location>
        <begin position="150"/>
        <end position="179"/>
    </location>
</feature>
<dbReference type="EMBL" id="SODV01000002">
    <property type="protein sequence ID" value="TDW97622.1"/>
    <property type="molecule type" value="Genomic_DNA"/>
</dbReference>
<dbReference type="PROSITE" id="PS50929">
    <property type="entry name" value="ABC_TM1F"/>
    <property type="match status" value="1"/>
</dbReference>
<evidence type="ECO:0000256" key="4">
    <source>
        <dbReference type="ARBA" id="ARBA00022840"/>
    </source>
</evidence>
<keyword evidence="6 7" id="KW-0472">Membrane</keyword>
<dbReference type="Gene3D" id="1.20.1560.10">
    <property type="entry name" value="ABC transporter type 1, transmembrane domain"/>
    <property type="match status" value="1"/>
</dbReference>
<dbReference type="InterPro" id="IPR003439">
    <property type="entry name" value="ABC_transporter-like_ATP-bd"/>
</dbReference>
<feature type="transmembrane region" description="Helical" evidence="7">
    <location>
        <begin position="275"/>
        <end position="297"/>
    </location>
</feature>
<dbReference type="InterPro" id="IPR039421">
    <property type="entry name" value="Type_1_exporter"/>
</dbReference>
<dbReference type="InterPro" id="IPR011527">
    <property type="entry name" value="ABC1_TM_dom"/>
</dbReference>
<dbReference type="Proteomes" id="UP000294498">
    <property type="component" value="Unassembled WGS sequence"/>
</dbReference>
<organism evidence="10 11">
    <name type="scientific">Dinghuibacter silviterrae</name>
    <dbReference type="NCBI Taxonomy" id="1539049"/>
    <lineage>
        <taxon>Bacteria</taxon>
        <taxon>Pseudomonadati</taxon>
        <taxon>Bacteroidota</taxon>
        <taxon>Chitinophagia</taxon>
        <taxon>Chitinophagales</taxon>
        <taxon>Chitinophagaceae</taxon>
        <taxon>Dinghuibacter</taxon>
    </lineage>
</organism>
<feature type="transmembrane region" description="Helical" evidence="7">
    <location>
        <begin position="249"/>
        <end position="269"/>
    </location>
</feature>
<dbReference type="InterPro" id="IPR036640">
    <property type="entry name" value="ABC1_TM_sf"/>
</dbReference>
<dbReference type="GO" id="GO:0005524">
    <property type="term" value="F:ATP binding"/>
    <property type="evidence" value="ECO:0007669"/>
    <property type="project" value="UniProtKB-KW"/>
</dbReference>
<keyword evidence="2 7" id="KW-0812">Transmembrane</keyword>
<dbReference type="OrthoDB" id="9769115at2"/>
<evidence type="ECO:0000256" key="6">
    <source>
        <dbReference type="ARBA" id="ARBA00023136"/>
    </source>
</evidence>
<evidence type="ECO:0000256" key="3">
    <source>
        <dbReference type="ARBA" id="ARBA00022741"/>
    </source>
</evidence>
<dbReference type="GO" id="GO:0005886">
    <property type="term" value="C:plasma membrane"/>
    <property type="evidence" value="ECO:0007669"/>
    <property type="project" value="UniProtKB-SubCell"/>
</dbReference>
<keyword evidence="4" id="KW-0067">ATP-binding</keyword>
<keyword evidence="5 7" id="KW-1133">Transmembrane helix</keyword>
<feature type="domain" description="ABC transmembrane type-1" evidence="9">
    <location>
        <begin position="28"/>
        <end position="309"/>
    </location>
</feature>
<name>A0A4V3GL02_9BACT</name>
<gene>
    <name evidence="10" type="ORF">EDB95_5473</name>
</gene>
<dbReference type="PROSITE" id="PS50893">
    <property type="entry name" value="ABC_TRANSPORTER_2"/>
    <property type="match status" value="1"/>
</dbReference>
<dbReference type="SUPFAM" id="SSF90123">
    <property type="entry name" value="ABC transporter transmembrane region"/>
    <property type="match status" value="1"/>
</dbReference>
<proteinExistence type="predicted"/>
<protein>
    <submittedName>
        <fullName evidence="10">ABC-type multidrug transport system fused ATPase/permease subunit</fullName>
    </submittedName>
</protein>
<sequence>MPNPYLSLLRTAWTYARKEKKRFVLVYAMFVVANAIIALSPLLFGWFVGRLQNDSAHVFKYTLMYVTAYTSLKFFQWCLHGPARVMERSLAFRLSRNFLQERYHQVMHLPAKWHQDHHSGATINRVRKAYEALREFYDRGFMFIDSICRFLFSVSAIVIFSPLFGSIAVGLGVLTVVAIMRFDKPFVKALDEVNEKEHVVSSTLFDSLSNIMTVITLRLEQSMEKGLLAKVRQIFRPFRRSAVINEWKWFVTDMMITLIYCVVGAGYVYQHWVPGQVFLIAGLVTLLGYVNTFTSVFQNVAWLYTDLVQYHTNVENASMIPKAYQEAHRADAPQKLPERWQTLELHGLNFAHSTAQSLRDLHIRIKRGEKIALIGESGSGKSTLLALLRGLYLPQHGYVFTVDNASYDLDSLNESVTLFPQEPEIFENTIAYNITLGLPFSEEDILHVCSVAHFAEVVHQLPGGLQSDIREKGVNLSGGQKQRLALARGVLAARESDVVLLDEPTSSVDPKTEALIYERLFEAFADKAIVSSMHRLHLLHRFDYIYILKAGRVAGEGTFTQLLSQSEAFQDLWAHQKVVS</sequence>
<keyword evidence="3" id="KW-0547">Nucleotide-binding</keyword>
<dbReference type="PANTHER" id="PTHR43394:SF1">
    <property type="entry name" value="ATP-BINDING CASSETTE SUB-FAMILY B MEMBER 10, MITOCHONDRIAL"/>
    <property type="match status" value="1"/>
</dbReference>
<dbReference type="Gene3D" id="3.40.50.300">
    <property type="entry name" value="P-loop containing nucleotide triphosphate hydrolases"/>
    <property type="match status" value="1"/>
</dbReference>
<comment type="caution">
    <text evidence="10">The sequence shown here is derived from an EMBL/GenBank/DDBJ whole genome shotgun (WGS) entry which is preliminary data.</text>
</comment>
<keyword evidence="11" id="KW-1185">Reference proteome</keyword>
<reference evidence="10 11" key="1">
    <citation type="submission" date="2019-03" db="EMBL/GenBank/DDBJ databases">
        <title>Genomic Encyclopedia of Type Strains, Phase IV (KMG-IV): sequencing the most valuable type-strain genomes for metagenomic binning, comparative biology and taxonomic classification.</title>
        <authorList>
            <person name="Goeker M."/>
        </authorList>
    </citation>
    <scope>NUCLEOTIDE SEQUENCE [LARGE SCALE GENOMIC DNA]</scope>
    <source>
        <strain evidence="10 11">DSM 100059</strain>
    </source>
</reference>
<dbReference type="RefSeq" id="WP_134000179.1">
    <property type="nucleotide sequence ID" value="NZ_SODV01000002.1"/>
</dbReference>
<dbReference type="InterPro" id="IPR027417">
    <property type="entry name" value="P-loop_NTPase"/>
</dbReference>
<evidence type="ECO:0000313" key="10">
    <source>
        <dbReference type="EMBL" id="TDW97622.1"/>
    </source>
</evidence>
<accession>A0A4V3GL02</accession>
<evidence type="ECO:0000259" key="8">
    <source>
        <dbReference type="PROSITE" id="PS50893"/>
    </source>
</evidence>
<dbReference type="Pfam" id="PF00664">
    <property type="entry name" value="ABC_membrane"/>
    <property type="match status" value="1"/>
</dbReference>
<dbReference type="PROSITE" id="PS00211">
    <property type="entry name" value="ABC_TRANSPORTER_1"/>
    <property type="match status" value="1"/>
</dbReference>
<dbReference type="SMART" id="SM00382">
    <property type="entry name" value="AAA"/>
    <property type="match status" value="1"/>
</dbReference>
<feature type="transmembrane region" description="Helical" evidence="7">
    <location>
        <begin position="24"/>
        <end position="49"/>
    </location>
</feature>